<protein>
    <submittedName>
        <fullName evidence="1">Uncharacterized protein</fullName>
    </submittedName>
</protein>
<accession>A0ABN0BD79</accession>
<sequence length="155" mass="18250">MIFCIFFTSQAFDFSQHRCFVNSCAPNDKACHQKRKQILQREDIRNFNEITYCFRLNLVVSGSISNLDIDTENTCSCKANNQVTYCLPYIESPQDSSYPCSPKMLEIYEQQRQEKEAMCEQFKKDWIAKKYPCAFDSDKEAVSNCQQELYKKYCQ</sequence>
<keyword evidence="2" id="KW-1185">Reference proteome</keyword>
<name>A0ABN0BD79_9HELI</name>
<gene>
    <name evidence="1" type="ORF">HCCG_02189</name>
</gene>
<dbReference type="EMBL" id="DS990395">
    <property type="protein sequence ID" value="EFR47640.1"/>
    <property type="molecule type" value="Genomic_DNA"/>
</dbReference>
<evidence type="ECO:0000313" key="2">
    <source>
        <dbReference type="Proteomes" id="UP000005755"/>
    </source>
</evidence>
<reference evidence="2" key="1">
    <citation type="journal article" date="2014" name="Genome Announc.">
        <title>Draft genome sequences of six enterohepatic helicobacter species isolated from humans and one from rhesus macaques.</title>
        <authorList>
            <person name="Shen Z."/>
            <person name="Sheh A."/>
            <person name="Young S.K."/>
            <person name="Abouelliel A."/>
            <person name="Ward D.V."/>
            <person name="Earl A.M."/>
            <person name="Fox J.G."/>
        </authorList>
    </citation>
    <scope>NUCLEOTIDE SEQUENCE [LARGE SCALE GENOMIC DNA]</scope>
    <source>
        <strain evidence="2">CCUG 18818</strain>
    </source>
</reference>
<proteinExistence type="predicted"/>
<evidence type="ECO:0000313" key="1">
    <source>
        <dbReference type="EMBL" id="EFR47640.1"/>
    </source>
</evidence>
<organism evidence="1 2">
    <name type="scientific">Helicobacter cinaedi CCUG 18818 = ATCC BAA-847</name>
    <dbReference type="NCBI Taxonomy" id="537971"/>
    <lineage>
        <taxon>Bacteria</taxon>
        <taxon>Pseudomonadati</taxon>
        <taxon>Campylobacterota</taxon>
        <taxon>Epsilonproteobacteria</taxon>
        <taxon>Campylobacterales</taxon>
        <taxon>Helicobacteraceae</taxon>
        <taxon>Helicobacter</taxon>
    </lineage>
</organism>
<dbReference type="Proteomes" id="UP000005755">
    <property type="component" value="Unassembled WGS sequence"/>
</dbReference>